<organism evidence="3">
    <name type="scientific">Pseudoalteromonas prydzensis</name>
    <dbReference type="NCBI Taxonomy" id="182141"/>
    <lineage>
        <taxon>Bacteria</taxon>
        <taxon>Pseudomonadati</taxon>
        <taxon>Pseudomonadota</taxon>
        <taxon>Gammaproteobacteria</taxon>
        <taxon>Alteromonadales</taxon>
        <taxon>Pseudoalteromonadaceae</taxon>
        <taxon>Pseudoalteromonas</taxon>
    </lineage>
</organism>
<dbReference type="EMBL" id="DRGM01000044">
    <property type="protein sequence ID" value="HEA15570.1"/>
    <property type="molecule type" value="Genomic_DNA"/>
</dbReference>
<dbReference type="AlphaFoldDB" id="A0A7V1CX21"/>
<dbReference type="PIRSF" id="PIRSF011396">
    <property type="entry name" value="Trp_halogenase"/>
    <property type="match status" value="1"/>
</dbReference>
<keyword evidence="2" id="KW-0547">Nucleotide-binding</keyword>
<comment type="caution">
    <text evidence="3">The sequence shown here is derived from an EMBL/GenBank/DDBJ whole genome shotgun (WGS) entry which is preliminary data.</text>
</comment>
<dbReference type="RefSeq" id="WP_304179664.1">
    <property type="nucleotide sequence ID" value="NZ_DRGM01000044.1"/>
</dbReference>
<feature type="binding site" evidence="2">
    <location>
        <begin position="12"/>
        <end position="15"/>
    </location>
    <ligand>
        <name>FAD</name>
        <dbReference type="ChEBI" id="CHEBI:57692"/>
    </ligand>
</feature>
<dbReference type="GO" id="GO:0000166">
    <property type="term" value="F:nucleotide binding"/>
    <property type="evidence" value="ECO:0007669"/>
    <property type="project" value="UniProtKB-KW"/>
</dbReference>
<evidence type="ECO:0000313" key="3">
    <source>
        <dbReference type="EMBL" id="HEA15570.1"/>
    </source>
</evidence>
<dbReference type="GO" id="GO:0004497">
    <property type="term" value="F:monooxygenase activity"/>
    <property type="evidence" value="ECO:0007669"/>
    <property type="project" value="InterPro"/>
</dbReference>
<dbReference type="PANTHER" id="PTHR43747">
    <property type="entry name" value="FAD-BINDING PROTEIN"/>
    <property type="match status" value="1"/>
</dbReference>
<protein>
    <submittedName>
        <fullName evidence="3">Tryptophan 7-halogenase</fullName>
    </submittedName>
</protein>
<name>A0A7V1CX21_9GAMM</name>
<evidence type="ECO:0000256" key="2">
    <source>
        <dbReference type="PIRSR" id="PIRSR011396-2"/>
    </source>
</evidence>
<keyword evidence="2" id="KW-0274">FAD</keyword>
<keyword evidence="2" id="KW-0285">Flavoprotein</keyword>
<dbReference type="PANTHER" id="PTHR43747:SF4">
    <property type="entry name" value="FLAVIN-DEPENDENT TRYPTOPHAN HALOGENASE"/>
    <property type="match status" value="1"/>
</dbReference>
<sequence length="506" mass="56217">MAIINKLVILGGGSAGWMCAAYLSKQHPELAISVVESSKIGSIGVGEGSTPHLKNFMDSLGISEQQWMPKCDASYKAGIYFNNWNGDERCYFHPFYSDMDEKTAEVYFVNANARRRGNGDWQAPDEYFLTGHIAKQNLSPKVHTPMLKEQTYGYHFDAIKLAGVLKAYAQENRVKHIDGEFSHANINSNGNIIDITLVNGQQINGDLFIDASGFNALLIEQTLGTPFNSFADELLNDRAVAVATPISSDAVMPCATQSTALSAGWCWQIPLTSRIGNGYVYSSKHITDEQAQYELALQLNIDPQNSAFRHLTMKVGCMQSAWQSNVMAIGLAQSFIEPIEATSLLVTQHSIKLFSQALTKLKNNQQSLKVAEHVNQQLHQLVYGIKDYVVAHYATSLRTDSEYWLTAKQLNHSSSALKSLLKAWLNGDDFDAYLSQLTQQQVYFRPSWYCLLGGMDYQSSRCQQAFEPAPIAICNGAKVYLHELCNKHCEPHAEQLLAMKTAAKVS</sequence>
<feature type="binding site" evidence="2">
    <location>
        <position position="76"/>
    </location>
    <ligand>
        <name>7-chloro-L-tryptophan</name>
        <dbReference type="ChEBI" id="CHEBI:58713"/>
    </ligand>
</feature>
<dbReference type="InterPro" id="IPR006905">
    <property type="entry name" value="Flavin_halogenase"/>
</dbReference>
<gene>
    <name evidence="3" type="ORF">ENH88_03800</name>
</gene>
<feature type="binding site" evidence="2">
    <location>
        <position position="331"/>
    </location>
    <ligand>
        <name>FAD</name>
        <dbReference type="ChEBI" id="CHEBI:57692"/>
    </ligand>
</feature>
<evidence type="ECO:0000256" key="1">
    <source>
        <dbReference type="PIRSR" id="PIRSR011396-1"/>
    </source>
</evidence>
<proteinExistence type="predicted"/>
<dbReference type="Proteomes" id="UP000886188">
    <property type="component" value="Unassembled WGS sequence"/>
</dbReference>
<dbReference type="SUPFAM" id="SSF51905">
    <property type="entry name" value="FAD/NAD(P)-binding domain"/>
    <property type="match status" value="1"/>
</dbReference>
<feature type="binding site" evidence="2">
    <location>
        <position position="340"/>
    </location>
    <ligand>
        <name>L-tryptophan</name>
        <dbReference type="ChEBI" id="CHEBI:57912"/>
    </ligand>
</feature>
<reference evidence="3" key="1">
    <citation type="journal article" date="2020" name="mSystems">
        <title>Genome- and Community-Level Interaction Insights into Carbon Utilization and Element Cycling Functions of Hydrothermarchaeota in Hydrothermal Sediment.</title>
        <authorList>
            <person name="Zhou Z."/>
            <person name="Liu Y."/>
            <person name="Xu W."/>
            <person name="Pan J."/>
            <person name="Luo Z.H."/>
            <person name="Li M."/>
        </authorList>
    </citation>
    <scope>NUCLEOTIDE SEQUENCE [LARGE SCALE GENOMIC DNA]</scope>
    <source>
        <strain evidence="3">HyVt-346</strain>
    </source>
</reference>
<dbReference type="Pfam" id="PF04820">
    <property type="entry name" value="Trp_halogenase"/>
    <property type="match status" value="1"/>
</dbReference>
<dbReference type="Gene3D" id="3.50.50.60">
    <property type="entry name" value="FAD/NAD(P)-binding domain"/>
    <property type="match status" value="1"/>
</dbReference>
<feature type="active site" evidence="1">
    <location>
        <position position="76"/>
    </location>
</feature>
<dbReference type="InterPro" id="IPR033856">
    <property type="entry name" value="Trp_halogen"/>
</dbReference>
<dbReference type="InterPro" id="IPR050816">
    <property type="entry name" value="Flavin-dep_Halogenase_NPB"/>
</dbReference>
<dbReference type="InterPro" id="IPR036188">
    <property type="entry name" value="FAD/NAD-bd_sf"/>
</dbReference>
<accession>A0A7V1CX21</accession>